<feature type="compositionally biased region" description="Basic and acidic residues" evidence="1">
    <location>
        <begin position="48"/>
        <end position="58"/>
    </location>
</feature>
<dbReference type="EMBL" id="MWML01000013">
    <property type="protein sequence ID" value="TCG09335.1"/>
    <property type="molecule type" value="Genomic_DNA"/>
</dbReference>
<dbReference type="InterPro" id="IPR004211">
    <property type="entry name" value="Endonuclease_7"/>
</dbReference>
<dbReference type="Pfam" id="PF02945">
    <property type="entry name" value="Endonuclease_7"/>
    <property type="match status" value="1"/>
</dbReference>
<feature type="compositionally biased region" description="Basic and acidic residues" evidence="1">
    <location>
        <begin position="65"/>
        <end position="85"/>
    </location>
</feature>
<accession>A0A4R0XKD1</accession>
<sequence>MHMQCGRCGTTEPERFYLYTYKGANIRKLLKGFCKPCYDKDLKERNPGYRKRQTENHRKWLANPENRERARASERKRSAKRKLDPNYKEQSKLYRIKQEYGLTPEQYDTLIAAGCAICGSFDRLHVDHCHDKGHVRAALCHSCNIGLGFVERPNGWLERALEYLRRTSDAGAHG</sequence>
<reference evidence="2 3" key="1">
    <citation type="submission" date="2017-02" db="EMBL/GenBank/DDBJ databases">
        <title>Paraburkholderia sophoroidis sp. nov. and Paraburkholderia steynii sp. nov. rhizobial symbionts of the fynbos legume Hypocalyptus sophoroides.</title>
        <authorList>
            <person name="Steenkamp E.T."/>
            <person name="Beukes C.W."/>
            <person name="Van Zyl E."/>
            <person name="Avontuur J."/>
            <person name="Chan W.Y."/>
            <person name="Hassen A."/>
            <person name="Palmer M."/>
            <person name="Mthombeni L."/>
            <person name="Phalane F."/>
            <person name="Sereme K."/>
            <person name="Venter S.N."/>
        </authorList>
    </citation>
    <scope>NUCLEOTIDE SEQUENCE [LARGE SCALE GENOMIC DNA]</scope>
    <source>
        <strain evidence="2 3">HC1.1ba</strain>
    </source>
</reference>
<comment type="caution">
    <text evidence="2">The sequence shown here is derived from an EMBL/GenBank/DDBJ whole genome shotgun (WGS) entry which is preliminary data.</text>
</comment>
<evidence type="ECO:0000313" key="2">
    <source>
        <dbReference type="EMBL" id="TCG09335.1"/>
    </source>
</evidence>
<proteinExistence type="predicted"/>
<gene>
    <name evidence="2" type="ORF">BZM27_05910</name>
</gene>
<evidence type="ECO:0008006" key="4">
    <source>
        <dbReference type="Google" id="ProtNLM"/>
    </source>
</evidence>
<dbReference type="InterPro" id="IPR038563">
    <property type="entry name" value="Endonuclease_7_sf"/>
</dbReference>
<evidence type="ECO:0000313" key="3">
    <source>
        <dbReference type="Proteomes" id="UP000294200"/>
    </source>
</evidence>
<dbReference type="Gene3D" id="3.40.1800.10">
    <property type="entry name" value="His-Me finger endonucleases"/>
    <property type="match status" value="1"/>
</dbReference>
<name>A0A4R0XKD1_9BURK</name>
<dbReference type="Proteomes" id="UP000294200">
    <property type="component" value="Unassembled WGS sequence"/>
</dbReference>
<feature type="region of interest" description="Disordered" evidence="1">
    <location>
        <begin position="48"/>
        <end position="85"/>
    </location>
</feature>
<dbReference type="SUPFAM" id="SSF54060">
    <property type="entry name" value="His-Me finger endonucleases"/>
    <property type="match status" value="1"/>
</dbReference>
<protein>
    <recommendedName>
        <fullName evidence="4">Recombination endonuclease VII</fullName>
    </recommendedName>
</protein>
<dbReference type="AlphaFoldDB" id="A0A4R0XKD1"/>
<evidence type="ECO:0000256" key="1">
    <source>
        <dbReference type="SAM" id="MobiDB-lite"/>
    </source>
</evidence>
<keyword evidence="3" id="KW-1185">Reference proteome</keyword>
<dbReference type="InterPro" id="IPR044925">
    <property type="entry name" value="His-Me_finger_sf"/>
</dbReference>
<organism evidence="2 3">
    <name type="scientific">Paraburkholderia steynii</name>
    <dbReference type="NCBI Taxonomy" id="1245441"/>
    <lineage>
        <taxon>Bacteria</taxon>
        <taxon>Pseudomonadati</taxon>
        <taxon>Pseudomonadota</taxon>
        <taxon>Betaproteobacteria</taxon>
        <taxon>Burkholderiales</taxon>
        <taxon>Burkholderiaceae</taxon>
        <taxon>Paraburkholderia</taxon>
    </lineage>
</organism>